<evidence type="ECO:0008006" key="3">
    <source>
        <dbReference type="Google" id="ProtNLM"/>
    </source>
</evidence>
<name>A0A4R6WE34_9SPHI</name>
<dbReference type="SUPFAM" id="SSF54518">
    <property type="entry name" value="Tubby C-terminal domain-like"/>
    <property type="match status" value="1"/>
</dbReference>
<dbReference type="EMBL" id="SNYV01000013">
    <property type="protein sequence ID" value="TDQ78042.1"/>
    <property type="molecule type" value="Genomic_DNA"/>
</dbReference>
<dbReference type="AlphaFoldDB" id="A0A4R6WE34"/>
<dbReference type="Pfam" id="PF04525">
    <property type="entry name" value="LOR"/>
    <property type="match status" value="1"/>
</dbReference>
<comment type="caution">
    <text evidence="1">The sequence shown here is derived from an EMBL/GenBank/DDBJ whole genome shotgun (WGS) entry which is preliminary data.</text>
</comment>
<proteinExistence type="predicted"/>
<evidence type="ECO:0000313" key="2">
    <source>
        <dbReference type="Proteomes" id="UP000295292"/>
    </source>
</evidence>
<dbReference type="RefSeq" id="WP_133584301.1">
    <property type="nucleotide sequence ID" value="NZ_SNYV01000013.1"/>
</dbReference>
<gene>
    <name evidence="1" type="ORF">CLV99_2019</name>
</gene>
<organism evidence="1 2">
    <name type="scientific">Sphingobacterium yanglingense</name>
    <dbReference type="NCBI Taxonomy" id="1437280"/>
    <lineage>
        <taxon>Bacteria</taxon>
        <taxon>Pseudomonadati</taxon>
        <taxon>Bacteroidota</taxon>
        <taxon>Sphingobacteriia</taxon>
        <taxon>Sphingobacteriales</taxon>
        <taxon>Sphingobacteriaceae</taxon>
        <taxon>Sphingobacterium</taxon>
    </lineage>
</organism>
<keyword evidence="2" id="KW-1185">Reference proteome</keyword>
<dbReference type="Proteomes" id="UP000295292">
    <property type="component" value="Unassembled WGS sequence"/>
</dbReference>
<accession>A0A4R6WE34</accession>
<dbReference type="OrthoDB" id="703597at2"/>
<evidence type="ECO:0000313" key="1">
    <source>
        <dbReference type="EMBL" id="TDQ78042.1"/>
    </source>
</evidence>
<protein>
    <recommendedName>
        <fullName evidence="3">LURP-one-related protein</fullName>
    </recommendedName>
</protein>
<dbReference type="InterPro" id="IPR007612">
    <property type="entry name" value="LOR"/>
</dbReference>
<dbReference type="InterPro" id="IPR025659">
    <property type="entry name" value="Tubby-like_C"/>
</dbReference>
<sequence length="197" mass="23146">MSTFNYPLHFQFKIGTIANDFIAKDESGQTICYVREKIFAWRDQVKIYSDESKANLLYELISDKLIDFQQTFTIKDHSGRIVGKVRRKTLRSLWRSTFRLINNEDNHDHTIQEKNPWTKFMDGLFGEIPLIGILSGYFFNPAYLLSNNDGRVLFEIKKEPSFFGRRFTVHKLTSDNVDEERFVISLMLMVLIERSNG</sequence>
<reference evidence="1 2" key="1">
    <citation type="submission" date="2019-03" db="EMBL/GenBank/DDBJ databases">
        <title>Genomic Encyclopedia of Archaeal and Bacterial Type Strains, Phase II (KMG-II): from individual species to whole genera.</title>
        <authorList>
            <person name="Goeker M."/>
        </authorList>
    </citation>
    <scope>NUCLEOTIDE SEQUENCE [LARGE SCALE GENOMIC DNA]</scope>
    <source>
        <strain evidence="1 2">DSM 28353</strain>
    </source>
</reference>